<reference evidence="3 4" key="1">
    <citation type="submission" date="2021-04" db="EMBL/GenBank/DDBJ databases">
        <title>Characterization of the biosynthetic gene cluster of new lipopeptides with antitumor activity in the genome of the marine Streptomyces PHM034.</title>
        <authorList>
            <person name="Ceniceros A."/>
            <person name="Canedo L."/>
            <person name="Mendez C."/>
            <person name="Olano C."/>
            <person name="Schleissner C."/>
            <person name="Cuevas C."/>
            <person name="De La Calle F."/>
            <person name="Salas J.A."/>
        </authorList>
    </citation>
    <scope>NUCLEOTIDE SEQUENCE [LARGE SCALE GENOMIC DNA]</scope>
    <source>
        <strain evidence="3 4">PHM034</strain>
    </source>
</reference>
<name>A0A941J1F3_9ACTN</name>
<dbReference type="Pfam" id="PF14278">
    <property type="entry name" value="TetR_C_8"/>
    <property type="match status" value="1"/>
</dbReference>
<gene>
    <name evidence="3" type="ORF">KEF29_15215</name>
</gene>
<keyword evidence="4" id="KW-1185">Reference proteome</keyword>
<evidence type="ECO:0000259" key="2">
    <source>
        <dbReference type="Pfam" id="PF14278"/>
    </source>
</evidence>
<feature type="domain" description="Transcriptional regulator TetR C-terminal Firmicutes type" evidence="2">
    <location>
        <begin position="11"/>
        <end position="46"/>
    </location>
</feature>
<sequence>MDPAGIPHDVPAAFVAGALIGVATDWLQRGCPDTPIEMTTRTKPLLRALATGTRTTPTP</sequence>
<evidence type="ECO:0000313" key="4">
    <source>
        <dbReference type="Proteomes" id="UP000682308"/>
    </source>
</evidence>
<dbReference type="AlphaFoldDB" id="A0A941J1F3"/>
<dbReference type="EMBL" id="JAGTPG010000002">
    <property type="protein sequence ID" value="MBR8640217.1"/>
    <property type="molecule type" value="Genomic_DNA"/>
</dbReference>
<dbReference type="InterPro" id="IPR039532">
    <property type="entry name" value="TetR_C_Firmicutes"/>
</dbReference>
<evidence type="ECO:0000313" key="3">
    <source>
        <dbReference type="EMBL" id="MBR8640217.1"/>
    </source>
</evidence>
<organism evidence="3 4">
    <name type="scientific">Streptomyces tuirus</name>
    <dbReference type="NCBI Taxonomy" id="68278"/>
    <lineage>
        <taxon>Bacteria</taxon>
        <taxon>Bacillati</taxon>
        <taxon>Actinomycetota</taxon>
        <taxon>Actinomycetes</taxon>
        <taxon>Kitasatosporales</taxon>
        <taxon>Streptomycetaceae</taxon>
        <taxon>Streptomyces</taxon>
    </lineage>
</organism>
<accession>A0A941J1F3</accession>
<evidence type="ECO:0000256" key="1">
    <source>
        <dbReference type="SAM" id="MobiDB-lite"/>
    </source>
</evidence>
<comment type="caution">
    <text evidence="3">The sequence shown here is derived from an EMBL/GenBank/DDBJ whole genome shotgun (WGS) entry which is preliminary data.</text>
</comment>
<feature type="compositionally biased region" description="Low complexity" evidence="1">
    <location>
        <begin position="45"/>
        <end position="59"/>
    </location>
</feature>
<protein>
    <submittedName>
        <fullName evidence="3">TetR family transcriptional regulator C-terminal domain-containing protein</fullName>
    </submittedName>
</protein>
<feature type="region of interest" description="Disordered" evidence="1">
    <location>
        <begin position="32"/>
        <end position="59"/>
    </location>
</feature>
<dbReference type="Proteomes" id="UP000682308">
    <property type="component" value="Unassembled WGS sequence"/>
</dbReference>
<proteinExistence type="predicted"/>
<dbReference type="Gene3D" id="1.10.357.10">
    <property type="entry name" value="Tetracycline Repressor, domain 2"/>
    <property type="match status" value="1"/>
</dbReference>